<dbReference type="RefSeq" id="WP_346087356.1">
    <property type="nucleotide sequence ID" value="NZ_BAAAVA010000002.1"/>
</dbReference>
<protein>
    <submittedName>
        <fullName evidence="1">Uncharacterized protein</fullName>
    </submittedName>
</protein>
<sequence>MMTVRNEGCVPHTLRVIVLQPVLEVTDPAGFTLWPVGGIEPYGFLPLSGTLDLAEVGTAVMSIAAHNDVVPDDDRPPRPADPLGSFLHGLLTMDDLFASGGLRVTDTASGVTLLPGCCNGLEERRDWFDVLDGDGWASFGHDPSPLAERQGDAVRLTVDADRDDSPVIELAAGDLRRLLTGMERDLTGFLALAAAWAVRHLPDHAAPVTSALARALLLRDPGPPSPRRPEPVG</sequence>
<dbReference type="Proteomes" id="UP001501423">
    <property type="component" value="Unassembled WGS sequence"/>
</dbReference>
<accession>A0ABN3WB02</accession>
<dbReference type="EMBL" id="BAAAVA010000002">
    <property type="protein sequence ID" value="GAA2908383.1"/>
    <property type="molecule type" value="Genomic_DNA"/>
</dbReference>
<comment type="caution">
    <text evidence="1">The sequence shown here is derived from an EMBL/GenBank/DDBJ whole genome shotgun (WGS) entry which is preliminary data.</text>
</comment>
<organism evidence="1 2">
    <name type="scientific">Streptomyces erythrogriseus</name>
    <dbReference type="NCBI Taxonomy" id="284027"/>
    <lineage>
        <taxon>Bacteria</taxon>
        <taxon>Bacillati</taxon>
        <taxon>Actinomycetota</taxon>
        <taxon>Actinomycetes</taxon>
        <taxon>Kitasatosporales</taxon>
        <taxon>Streptomycetaceae</taxon>
        <taxon>Streptomyces</taxon>
        <taxon>Streptomyces griseoincarnatus group</taxon>
    </lineage>
</organism>
<evidence type="ECO:0000313" key="2">
    <source>
        <dbReference type="Proteomes" id="UP001501423"/>
    </source>
</evidence>
<name>A0ABN3WB02_9ACTN</name>
<evidence type="ECO:0000313" key="1">
    <source>
        <dbReference type="EMBL" id="GAA2908383.1"/>
    </source>
</evidence>
<keyword evidence="2" id="KW-1185">Reference proteome</keyword>
<gene>
    <name evidence="1" type="ORF">GCM10010478_03720</name>
</gene>
<proteinExistence type="predicted"/>
<reference evidence="1 2" key="1">
    <citation type="journal article" date="2019" name="Int. J. Syst. Evol. Microbiol.">
        <title>The Global Catalogue of Microorganisms (GCM) 10K type strain sequencing project: providing services to taxonomists for standard genome sequencing and annotation.</title>
        <authorList>
            <consortium name="The Broad Institute Genomics Platform"/>
            <consortium name="The Broad Institute Genome Sequencing Center for Infectious Disease"/>
            <person name="Wu L."/>
            <person name="Ma J."/>
        </authorList>
    </citation>
    <scope>NUCLEOTIDE SEQUENCE [LARGE SCALE GENOMIC DNA]</scope>
    <source>
        <strain evidence="1 2">JCM 9650</strain>
    </source>
</reference>